<dbReference type="AlphaFoldDB" id="A0A1Y5SV46"/>
<protein>
    <submittedName>
        <fullName evidence="1">Uncharacterized protein</fullName>
    </submittedName>
</protein>
<evidence type="ECO:0000313" key="2">
    <source>
        <dbReference type="Proteomes" id="UP000193827"/>
    </source>
</evidence>
<reference evidence="1 2" key="1">
    <citation type="submission" date="2017-03" db="EMBL/GenBank/DDBJ databases">
        <authorList>
            <person name="Afonso C.L."/>
            <person name="Miller P.J."/>
            <person name="Scott M.A."/>
            <person name="Spackman E."/>
            <person name="Goraichik I."/>
            <person name="Dimitrov K.M."/>
            <person name="Suarez D.L."/>
            <person name="Swayne D.E."/>
        </authorList>
    </citation>
    <scope>NUCLEOTIDE SEQUENCE [LARGE SCALE GENOMIC DNA]</scope>
    <source>
        <strain evidence="1 2">CECT 8287</strain>
    </source>
</reference>
<proteinExistence type="predicted"/>
<dbReference type="Proteomes" id="UP000193827">
    <property type="component" value="Unassembled WGS sequence"/>
</dbReference>
<organism evidence="1 2">
    <name type="scientific">Roseovarius litorisediminis</name>
    <dbReference type="NCBI Taxonomy" id="1312363"/>
    <lineage>
        <taxon>Bacteria</taxon>
        <taxon>Pseudomonadati</taxon>
        <taxon>Pseudomonadota</taxon>
        <taxon>Alphaproteobacteria</taxon>
        <taxon>Rhodobacterales</taxon>
        <taxon>Roseobacteraceae</taxon>
        <taxon>Roseovarius</taxon>
    </lineage>
</organism>
<dbReference type="EMBL" id="FWFL01000006">
    <property type="protein sequence ID" value="SLN48997.1"/>
    <property type="molecule type" value="Genomic_DNA"/>
</dbReference>
<dbReference type="OrthoDB" id="7870178at2"/>
<gene>
    <name evidence="1" type="ORF">PEL8287_02558</name>
</gene>
<name>A0A1Y5SV46_9RHOB</name>
<keyword evidence="2" id="KW-1185">Reference proteome</keyword>
<dbReference type="RefSeq" id="WP_085892783.1">
    <property type="nucleotide sequence ID" value="NZ_FWFL01000006.1"/>
</dbReference>
<evidence type="ECO:0000313" key="1">
    <source>
        <dbReference type="EMBL" id="SLN48997.1"/>
    </source>
</evidence>
<sequence length="159" mass="18208">MTPAPTQAYLNTLLLYYEEEIEGEAFFNGLAEWSEHPSQREKLHLLAAVEDHAAKVTLPLIRKHGLIPRCEDDLFRSGRKMARKAAKPWGALLAEFARVFPGYIEDFQRLEAMAPPEDLPRLKLLTEHEVAAVEFLNLEISGEKNSVEPMMNYLRMDIE</sequence>
<accession>A0A1Y5SV46</accession>